<feature type="domain" description="PDZ" evidence="11">
    <location>
        <begin position="12"/>
        <end position="73"/>
    </location>
</feature>
<dbReference type="GO" id="GO:0043495">
    <property type="term" value="F:protein-membrane adaptor activity"/>
    <property type="evidence" value="ECO:0007669"/>
    <property type="project" value="TreeGrafter"/>
</dbReference>
<reference evidence="12" key="2">
    <citation type="submission" date="2004-02" db="EMBL/GenBank/DDBJ databases">
        <authorList>
            <consortium name="Genoscope"/>
            <consortium name="Whitehead Institute Centre for Genome Research"/>
        </authorList>
    </citation>
    <scope>NUCLEOTIDE SEQUENCE</scope>
</reference>
<evidence type="ECO:0000259" key="11">
    <source>
        <dbReference type="PROSITE" id="PS50106"/>
    </source>
</evidence>
<dbReference type="InterPro" id="IPR015098">
    <property type="entry name" value="EBP50_C"/>
</dbReference>
<dbReference type="KEGG" id="tng:GSTEN00021816G001"/>
<protein>
    <recommendedName>
        <fullName evidence="4">Na(+)/H(+) exchange regulatory cofactor NHE-RF1</fullName>
    </recommendedName>
    <alternativeName>
        <fullName evidence="8">Ezrin-radixin-moesin-binding phosphoprotein 50</fullName>
    </alternativeName>
    <alternativeName>
        <fullName evidence="7">Regulatory cofactor of Na(+)/H(+) exchanger</fullName>
    </alternativeName>
    <alternativeName>
        <fullName evidence="6">Sodium-hydrogen exchanger regulatory factor 1</fullName>
    </alternativeName>
    <alternativeName>
        <fullName evidence="9">Solute carrier family 9 isoform A3 regulatory factor 1</fullName>
    </alternativeName>
</protein>
<dbReference type="Gene3D" id="2.30.42.10">
    <property type="match status" value="2"/>
</dbReference>
<dbReference type="PANTHER" id="PTHR14191:SF7">
    <property type="entry name" value="NA(+)_H(+) EXCHANGE REGULATORY COFACTOR NHE-RF1"/>
    <property type="match status" value="1"/>
</dbReference>
<feature type="region of interest" description="Disordered" evidence="10">
    <location>
        <begin position="305"/>
        <end position="327"/>
    </location>
</feature>
<comment type="caution">
    <text evidence="12">The sequence shown here is derived from an EMBL/GenBank/DDBJ whole genome shotgun (WGS) entry which is preliminary data.</text>
</comment>
<evidence type="ECO:0000313" key="12">
    <source>
        <dbReference type="EMBL" id="CAG02660.1"/>
    </source>
</evidence>
<evidence type="ECO:0000256" key="4">
    <source>
        <dbReference type="ARBA" id="ARBA00016876"/>
    </source>
</evidence>
<reference evidence="12" key="1">
    <citation type="journal article" date="2004" name="Nature">
        <title>Genome duplication in the teleost fish Tetraodon nigroviridis reveals the early vertebrate proto-karyotype.</title>
        <authorList>
            <person name="Jaillon O."/>
            <person name="Aury J.-M."/>
            <person name="Brunet F."/>
            <person name="Petit J.-L."/>
            <person name="Stange-Thomann N."/>
            <person name="Mauceli E."/>
            <person name="Bouneau L."/>
            <person name="Fischer C."/>
            <person name="Ozouf-Costaz C."/>
            <person name="Bernot A."/>
            <person name="Nicaud S."/>
            <person name="Jaffe D."/>
            <person name="Fisher S."/>
            <person name="Lutfalla G."/>
            <person name="Dossat C."/>
            <person name="Segurens B."/>
            <person name="Dasilva C."/>
            <person name="Salanoubat M."/>
            <person name="Levy M."/>
            <person name="Boudet N."/>
            <person name="Castellano S."/>
            <person name="Anthouard V."/>
            <person name="Jubin C."/>
            <person name="Castelli V."/>
            <person name="Katinka M."/>
            <person name="Vacherie B."/>
            <person name="Biemont C."/>
            <person name="Skalli Z."/>
            <person name="Cattolico L."/>
            <person name="Poulain J."/>
            <person name="De Berardinis V."/>
            <person name="Cruaud C."/>
            <person name="Duprat S."/>
            <person name="Brottier P."/>
            <person name="Coutanceau J.-P."/>
            <person name="Gouzy J."/>
            <person name="Parra G."/>
            <person name="Lardier G."/>
            <person name="Chapple C."/>
            <person name="McKernan K.J."/>
            <person name="McEwan P."/>
            <person name="Bosak S."/>
            <person name="Kellis M."/>
            <person name="Volff J.-N."/>
            <person name="Guigo R."/>
            <person name="Zody M.C."/>
            <person name="Mesirov J."/>
            <person name="Lindblad-Toh K."/>
            <person name="Birren B."/>
            <person name="Nusbaum C."/>
            <person name="Kahn D."/>
            <person name="Robinson-Rechavi M."/>
            <person name="Laudet V."/>
            <person name="Schachter V."/>
            <person name="Quetier F."/>
            <person name="Saurin W."/>
            <person name="Scarpelli C."/>
            <person name="Wincker P."/>
            <person name="Lander E.S."/>
            <person name="Weissenbach J."/>
            <person name="Roest Crollius H."/>
        </authorList>
    </citation>
    <scope>NUCLEOTIDE SEQUENCE [LARGE SCALE GENOMIC DNA]</scope>
</reference>
<dbReference type="InterPro" id="IPR051067">
    <property type="entry name" value="NHER"/>
</dbReference>
<dbReference type="GO" id="GO:0016324">
    <property type="term" value="C:apical plasma membrane"/>
    <property type="evidence" value="ECO:0007669"/>
    <property type="project" value="TreeGrafter"/>
</dbReference>
<dbReference type="InterPro" id="IPR036034">
    <property type="entry name" value="PDZ_sf"/>
</dbReference>
<evidence type="ECO:0000256" key="1">
    <source>
        <dbReference type="ARBA" id="ARBA00004105"/>
    </source>
</evidence>
<dbReference type="GO" id="GO:0072659">
    <property type="term" value="P:protein localization to plasma membrane"/>
    <property type="evidence" value="ECO:0007669"/>
    <property type="project" value="TreeGrafter"/>
</dbReference>
<accession>Q4S9M2</accession>
<sequence length="373" mass="41469">MPSKSQRFRPRLCTLEKGDNGYGFHLHGERGKSGQFIRLVEPDSPAETSGLRAGDRLVLVNGADVEGESHQQAEEVSTVQNTRQTSVSLQHAAATCMFGLGFIFMVKDSQELSIIFVPLVLSEQTPMVEEASPELRPRLCVIQRGSNGYGFNLHSERARPGQYIRAVDEDSPAESAGLQPKDRIVEVNGIPVEGKTHSEVVAAIKVGGNVTRLLVVDPETEAFFKRCGVAPTLDHLSGPLPEPVVNGEMEEKNLRGTQSCRSVLLHPTLHPTPRWGLQLQTRRPRVCWLTPSQHSTCPCSRSRSWRTRSAPTRGPHPWTGPRKTNSSATYRTPQLVHVRRFYSKRLTQLFFCFKSQCLPSCKIATLLLLSIFL</sequence>
<dbReference type="EMBL" id="CAAE01014696">
    <property type="protein sequence ID" value="CAG02660.1"/>
    <property type="molecule type" value="Genomic_DNA"/>
</dbReference>
<dbReference type="SMART" id="SM00228">
    <property type="entry name" value="PDZ"/>
    <property type="match status" value="2"/>
</dbReference>
<dbReference type="Pfam" id="PF09007">
    <property type="entry name" value="EBP50_C"/>
    <property type="match status" value="1"/>
</dbReference>
<feature type="domain" description="PDZ" evidence="11">
    <location>
        <begin position="139"/>
        <end position="219"/>
    </location>
</feature>
<dbReference type="OrthoDB" id="10007415at2759"/>
<dbReference type="InterPro" id="IPR001478">
    <property type="entry name" value="PDZ"/>
</dbReference>
<gene>
    <name evidence="12" type="ORF">GSTENG00021816001</name>
</gene>
<evidence type="ECO:0000256" key="2">
    <source>
        <dbReference type="ARBA" id="ARBA00004466"/>
    </source>
</evidence>
<name>Q4S9M2_TETNG</name>
<dbReference type="AlphaFoldDB" id="Q4S9M2"/>
<proteinExistence type="predicted"/>
<organism evidence="12">
    <name type="scientific">Tetraodon nigroviridis</name>
    <name type="common">Spotted green pufferfish</name>
    <name type="synonym">Chelonodon nigroviridis</name>
    <dbReference type="NCBI Taxonomy" id="99883"/>
    <lineage>
        <taxon>Eukaryota</taxon>
        <taxon>Metazoa</taxon>
        <taxon>Chordata</taxon>
        <taxon>Craniata</taxon>
        <taxon>Vertebrata</taxon>
        <taxon>Euteleostomi</taxon>
        <taxon>Actinopterygii</taxon>
        <taxon>Neopterygii</taxon>
        <taxon>Teleostei</taxon>
        <taxon>Neoteleostei</taxon>
        <taxon>Acanthomorphata</taxon>
        <taxon>Eupercaria</taxon>
        <taxon>Tetraodontiformes</taxon>
        <taxon>Tetradontoidea</taxon>
        <taxon>Tetraodontidae</taxon>
        <taxon>Tetraodon</taxon>
    </lineage>
</organism>
<dbReference type="PANTHER" id="PTHR14191">
    <property type="entry name" value="PDZ DOMAIN CONTAINING PROTEIN"/>
    <property type="match status" value="1"/>
</dbReference>
<evidence type="ECO:0000256" key="5">
    <source>
        <dbReference type="ARBA" id="ARBA00022737"/>
    </source>
</evidence>
<evidence type="ECO:0000256" key="7">
    <source>
        <dbReference type="ARBA" id="ARBA00032825"/>
    </source>
</evidence>
<dbReference type="SUPFAM" id="SSF50156">
    <property type="entry name" value="PDZ domain-like"/>
    <property type="match status" value="2"/>
</dbReference>
<evidence type="ECO:0000256" key="6">
    <source>
        <dbReference type="ARBA" id="ARBA00030310"/>
    </source>
</evidence>
<dbReference type="CDD" id="cd06768">
    <property type="entry name" value="PDZ_NHERF-like"/>
    <property type="match status" value="2"/>
</dbReference>
<keyword evidence="5" id="KW-0677">Repeat</keyword>
<evidence type="ECO:0000256" key="10">
    <source>
        <dbReference type="SAM" id="MobiDB-lite"/>
    </source>
</evidence>
<evidence type="ECO:0000256" key="3">
    <source>
        <dbReference type="ARBA" id="ARBA00004486"/>
    </source>
</evidence>
<dbReference type="Pfam" id="PF00595">
    <property type="entry name" value="PDZ"/>
    <property type="match status" value="2"/>
</dbReference>
<evidence type="ECO:0000256" key="8">
    <source>
        <dbReference type="ARBA" id="ARBA00032844"/>
    </source>
</evidence>
<dbReference type="PROSITE" id="PS50106">
    <property type="entry name" value="PDZ"/>
    <property type="match status" value="2"/>
</dbReference>
<evidence type="ECO:0000256" key="9">
    <source>
        <dbReference type="ARBA" id="ARBA00033293"/>
    </source>
</evidence>
<comment type="subcellular location">
    <subcellularLocation>
        <location evidence="3">Cell projection</location>
        <location evidence="3">Filopodium</location>
    </subcellularLocation>
    <subcellularLocation>
        <location evidence="1">Cell projection</location>
        <location evidence="1">Microvillus</location>
    </subcellularLocation>
    <subcellularLocation>
        <location evidence="2">Cell projection</location>
        <location evidence="2">Ruffle</location>
    </subcellularLocation>
</comment>